<evidence type="ECO:0000313" key="3">
    <source>
        <dbReference type="Proteomes" id="UP000324748"/>
    </source>
</evidence>
<proteinExistence type="predicted"/>
<organism evidence="2 3">
    <name type="scientific">Puccinia graminis f. sp. tritici</name>
    <dbReference type="NCBI Taxonomy" id="56615"/>
    <lineage>
        <taxon>Eukaryota</taxon>
        <taxon>Fungi</taxon>
        <taxon>Dikarya</taxon>
        <taxon>Basidiomycota</taxon>
        <taxon>Pucciniomycotina</taxon>
        <taxon>Pucciniomycetes</taxon>
        <taxon>Pucciniales</taxon>
        <taxon>Pucciniaceae</taxon>
        <taxon>Puccinia</taxon>
    </lineage>
</organism>
<protein>
    <submittedName>
        <fullName evidence="2">Uncharacterized protein</fullName>
    </submittedName>
</protein>
<sequence>MTGWLALDRMEKTLTHLVSAAANGKAQSDEHPPNQDSVRSLLAKARPGAGLSLGERGPAGRPGQAASGSTAALRGPVASSSFEQAVDNDSCGRRSQELS</sequence>
<feature type="region of interest" description="Disordered" evidence="1">
    <location>
        <begin position="47"/>
        <end position="99"/>
    </location>
</feature>
<feature type="compositionally biased region" description="Basic and acidic residues" evidence="1">
    <location>
        <begin position="90"/>
        <end position="99"/>
    </location>
</feature>
<feature type="region of interest" description="Disordered" evidence="1">
    <location>
        <begin position="21"/>
        <end position="40"/>
    </location>
</feature>
<dbReference type="AlphaFoldDB" id="A0A5B0MFP4"/>
<evidence type="ECO:0000256" key="1">
    <source>
        <dbReference type="SAM" id="MobiDB-lite"/>
    </source>
</evidence>
<dbReference type="EMBL" id="VSWC01000157">
    <property type="protein sequence ID" value="KAA1074834.1"/>
    <property type="molecule type" value="Genomic_DNA"/>
</dbReference>
<evidence type="ECO:0000313" key="2">
    <source>
        <dbReference type="EMBL" id="KAA1074834.1"/>
    </source>
</evidence>
<keyword evidence="3" id="KW-1185">Reference proteome</keyword>
<gene>
    <name evidence="2" type="ORF">PGT21_022514</name>
</gene>
<accession>A0A5B0MFP4</accession>
<comment type="caution">
    <text evidence="2">The sequence shown here is derived from an EMBL/GenBank/DDBJ whole genome shotgun (WGS) entry which is preliminary data.</text>
</comment>
<dbReference type="Proteomes" id="UP000324748">
    <property type="component" value="Unassembled WGS sequence"/>
</dbReference>
<reference evidence="2 3" key="1">
    <citation type="submission" date="2019-05" db="EMBL/GenBank/DDBJ databases">
        <title>Emergence of the Ug99 lineage of the wheat stem rust pathogen through somatic hybridization.</title>
        <authorList>
            <person name="Li F."/>
            <person name="Upadhyaya N.M."/>
            <person name="Sperschneider J."/>
            <person name="Matny O."/>
            <person name="Nguyen-Phuc H."/>
            <person name="Mago R."/>
            <person name="Raley C."/>
            <person name="Miller M.E."/>
            <person name="Silverstein K.A.T."/>
            <person name="Henningsen E."/>
            <person name="Hirsch C.D."/>
            <person name="Visser B."/>
            <person name="Pretorius Z.A."/>
            <person name="Steffenson B.J."/>
            <person name="Schwessinger B."/>
            <person name="Dodds P.N."/>
            <person name="Figueroa M."/>
        </authorList>
    </citation>
    <scope>NUCLEOTIDE SEQUENCE [LARGE SCALE GENOMIC DNA]</scope>
    <source>
        <strain evidence="2">21-0</strain>
    </source>
</reference>
<name>A0A5B0MFP4_PUCGR</name>